<evidence type="ECO:0000313" key="2">
    <source>
        <dbReference type="EMBL" id="RCU51782.1"/>
    </source>
</evidence>
<accession>A0A368NMH5</accession>
<name>A0A368NMH5_9GAMM</name>
<keyword evidence="3" id="KW-1185">Reference proteome</keyword>
<feature type="signal peptide" evidence="1">
    <location>
        <begin position="1"/>
        <end position="19"/>
    </location>
</feature>
<evidence type="ECO:0008006" key="4">
    <source>
        <dbReference type="Google" id="ProtNLM"/>
    </source>
</evidence>
<proteinExistence type="predicted"/>
<dbReference type="Proteomes" id="UP000252558">
    <property type="component" value="Unassembled WGS sequence"/>
</dbReference>
<gene>
    <name evidence="2" type="ORF">DU002_04755</name>
</gene>
<dbReference type="SUPFAM" id="SSF52833">
    <property type="entry name" value="Thioredoxin-like"/>
    <property type="match status" value="1"/>
</dbReference>
<reference evidence="2 3" key="1">
    <citation type="submission" date="2018-07" db="EMBL/GenBank/DDBJ databases">
        <title>Corallincola holothuriorum sp. nov., a new facultative anaerobe isolated from sea cucumber Apostichopus japonicus.</title>
        <authorList>
            <person name="Xia H."/>
        </authorList>
    </citation>
    <scope>NUCLEOTIDE SEQUENCE [LARGE SCALE GENOMIC DNA]</scope>
    <source>
        <strain evidence="2 3">C4</strain>
    </source>
</reference>
<evidence type="ECO:0000313" key="3">
    <source>
        <dbReference type="Proteomes" id="UP000252558"/>
    </source>
</evidence>
<sequence>MIRFLFTPLLLSCVFQTFAADNQPETNPLVTSGIFTRVNPGEVMAHLDEESEKSPLYIFMGLDGKGCVYCANSQKMLEGMTDQFDLGYRHIYVGFNSLREINDYPELKQKFFISGLPAFYVYYDKQFANMHSGSFGTEKDAENFWKFGKWNIQNTTGSVFHTVKSEPDLAAMQFHSAVTFYRYGGARGYKALAMTVSGYKFKFGEGRSEASQEEADLAAMDDCKKYQPKQAKMKCKLVASGNQIIPDIFNPDITERLALYISLKKK</sequence>
<evidence type="ECO:0000256" key="1">
    <source>
        <dbReference type="SAM" id="SignalP"/>
    </source>
</evidence>
<comment type="caution">
    <text evidence="2">The sequence shown here is derived from an EMBL/GenBank/DDBJ whole genome shotgun (WGS) entry which is preliminary data.</text>
</comment>
<dbReference type="EMBL" id="QPID01000002">
    <property type="protein sequence ID" value="RCU51782.1"/>
    <property type="molecule type" value="Genomic_DNA"/>
</dbReference>
<protein>
    <recommendedName>
        <fullName evidence="4">Thioredoxin domain-containing protein</fullName>
    </recommendedName>
</protein>
<feature type="chain" id="PRO_5016760963" description="Thioredoxin domain-containing protein" evidence="1">
    <location>
        <begin position="20"/>
        <end position="266"/>
    </location>
</feature>
<keyword evidence="1" id="KW-0732">Signal</keyword>
<dbReference type="RefSeq" id="WP_114337211.1">
    <property type="nucleotide sequence ID" value="NZ_QPID01000002.1"/>
</dbReference>
<organism evidence="2 3">
    <name type="scientific">Corallincola holothuriorum</name>
    <dbReference type="NCBI Taxonomy" id="2282215"/>
    <lineage>
        <taxon>Bacteria</taxon>
        <taxon>Pseudomonadati</taxon>
        <taxon>Pseudomonadota</taxon>
        <taxon>Gammaproteobacteria</taxon>
        <taxon>Alteromonadales</taxon>
        <taxon>Psychromonadaceae</taxon>
        <taxon>Corallincola</taxon>
    </lineage>
</organism>
<dbReference type="AlphaFoldDB" id="A0A368NMH5"/>
<dbReference type="InterPro" id="IPR036249">
    <property type="entry name" value="Thioredoxin-like_sf"/>
</dbReference>